<dbReference type="AlphaFoldDB" id="A0A9W4U165"/>
<evidence type="ECO:0000313" key="3">
    <source>
        <dbReference type="Proteomes" id="UP001152607"/>
    </source>
</evidence>
<dbReference type="EMBL" id="CAOQHR010000001">
    <property type="protein sequence ID" value="CAI6229071.1"/>
    <property type="molecule type" value="Genomic_DNA"/>
</dbReference>
<reference evidence="2" key="1">
    <citation type="submission" date="2023-01" db="EMBL/GenBank/DDBJ databases">
        <authorList>
            <person name="Van Ghelder C."/>
            <person name="Rancurel C."/>
        </authorList>
    </citation>
    <scope>NUCLEOTIDE SEQUENCE</scope>
    <source>
        <strain evidence="2">CNCM I-4278</strain>
    </source>
</reference>
<organism evidence="2 3">
    <name type="scientific">Periconia digitata</name>
    <dbReference type="NCBI Taxonomy" id="1303443"/>
    <lineage>
        <taxon>Eukaryota</taxon>
        <taxon>Fungi</taxon>
        <taxon>Dikarya</taxon>
        <taxon>Ascomycota</taxon>
        <taxon>Pezizomycotina</taxon>
        <taxon>Dothideomycetes</taxon>
        <taxon>Pleosporomycetidae</taxon>
        <taxon>Pleosporales</taxon>
        <taxon>Massarineae</taxon>
        <taxon>Periconiaceae</taxon>
        <taxon>Periconia</taxon>
    </lineage>
</organism>
<feature type="region of interest" description="Disordered" evidence="1">
    <location>
        <begin position="1"/>
        <end position="281"/>
    </location>
</feature>
<accession>A0A9W4U165</accession>
<evidence type="ECO:0000313" key="2">
    <source>
        <dbReference type="EMBL" id="CAI6229071.1"/>
    </source>
</evidence>
<protein>
    <submittedName>
        <fullName evidence="2">Uncharacterized protein</fullName>
    </submittedName>
</protein>
<feature type="compositionally biased region" description="Basic and acidic residues" evidence="1">
    <location>
        <begin position="216"/>
        <end position="246"/>
    </location>
</feature>
<sequence>MSGQQERHHRFRRWKNRSDPPSASSTSSTYESPPSDRTRNRLVKPAPEQVEPHSRPHRPDVDHATDFVDDDAGRMSHSDQHPGPETKDFYSPRSPTPGQGVNREARVDIRRVDERHRARNSVPQPYREDSGRRADARHRARDYSPQRYDENEPRRSERNHHNPESTRPGRDARISDEYNGRAMPQRHEGRLQGEVSNPQRHGDVVRSRNTPSNRESSLHRADNEVHRESGISRNQRRETAAREPVRQDTPSTAGSQQSPPATTTPEPENVATSQPNTENGSNALLYRLGETALNSSETHQTLRVAIGAAATVALFSNPLTAVVAGAAVAGTAWAYYQRPTGSVAFEFEDPNRGRFRGVVTPEPVSSPRQLMDRSFRNDRLIEQPSSRPRRIRNR</sequence>
<comment type="caution">
    <text evidence="2">The sequence shown here is derived from an EMBL/GenBank/DDBJ whole genome shotgun (WGS) entry which is preliminary data.</text>
</comment>
<feature type="compositionally biased region" description="Polar residues" evidence="1">
    <location>
        <begin position="248"/>
        <end position="281"/>
    </location>
</feature>
<feature type="compositionally biased region" description="Basic and acidic residues" evidence="1">
    <location>
        <begin position="141"/>
        <end position="191"/>
    </location>
</feature>
<feature type="compositionally biased region" description="Basic and acidic residues" evidence="1">
    <location>
        <begin position="50"/>
        <end position="90"/>
    </location>
</feature>
<gene>
    <name evidence="2" type="ORF">PDIGIT_LOCUS143</name>
</gene>
<name>A0A9W4U165_9PLEO</name>
<evidence type="ECO:0000256" key="1">
    <source>
        <dbReference type="SAM" id="MobiDB-lite"/>
    </source>
</evidence>
<dbReference type="Proteomes" id="UP001152607">
    <property type="component" value="Unassembled WGS sequence"/>
</dbReference>
<proteinExistence type="predicted"/>
<feature type="compositionally biased region" description="Basic and acidic residues" evidence="1">
    <location>
        <begin position="103"/>
        <end position="116"/>
    </location>
</feature>
<keyword evidence="3" id="KW-1185">Reference proteome</keyword>
<feature type="compositionally biased region" description="Low complexity" evidence="1">
    <location>
        <begin position="19"/>
        <end position="33"/>
    </location>
</feature>